<dbReference type="PANTHER" id="PTHR11228">
    <property type="entry name" value="RADICAL SAM DOMAIN PROTEIN"/>
    <property type="match status" value="1"/>
</dbReference>
<proteinExistence type="predicted"/>
<protein>
    <submittedName>
        <fullName evidence="7">Radical SAM domain protein</fullName>
    </submittedName>
</protein>
<evidence type="ECO:0000259" key="6">
    <source>
        <dbReference type="PROSITE" id="PS51918"/>
    </source>
</evidence>
<gene>
    <name evidence="7" type="ORF">UT30_C0017G0009</name>
</gene>
<keyword evidence="2" id="KW-0479">Metal-binding</keyword>
<dbReference type="Pfam" id="PF04055">
    <property type="entry name" value="Radical_SAM"/>
    <property type="match status" value="1"/>
</dbReference>
<sequence length="308" mass="34117">MKCPFCSTSRSPGSHEKDLDTEDALNTVRQLAEMGTRIIHFSGGEPTLRKDLQEIAAHATECGMIVSMTTNGSASEAQMSRLLDIDLIRVSIDGTEIFHDEHRQTPGAYAKAINILKYLKSKGKHPQITTVYTEDSRYETLAELAETARDIGVNITLNVQGRNVNMGKSDEDGEQINKLHSEFFRKYLDVLTTLKKKFGKVITDSEPIPTIIKYGGLNIFGCRAMDIAVTIKSDGAVSLPCNGLGIISEKGVLKDIYYSDKAYEIRKMQGKYPICKGCYIKCMCSASAMLKFSGLYGIINSYIKNILK</sequence>
<comment type="caution">
    <text evidence="7">The sequence shown here is derived from an EMBL/GenBank/DDBJ whole genome shotgun (WGS) entry which is preliminary data.</text>
</comment>
<keyword evidence="4" id="KW-0411">Iron-sulfur</keyword>
<reference evidence="7 8" key="1">
    <citation type="journal article" date="2015" name="Nature">
        <title>rRNA introns, odd ribosomes, and small enigmatic genomes across a large radiation of phyla.</title>
        <authorList>
            <person name="Brown C.T."/>
            <person name="Hug L.A."/>
            <person name="Thomas B.C."/>
            <person name="Sharon I."/>
            <person name="Castelle C.J."/>
            <person name="Singh A."/>
            <person name="Wilkins M.J."/>
            <person name="Williams K.H."/>
            <person name="Banfield J.F."/>
        </authorList>
    </citation>
    <scope>NUCLEOTIDE SEQUENCE [LARGE SCALE GENOMIC DNA]</scope>
</reference>
<evidence type="ECO:0000256" key="5">
    <source>
        <dbReference type="SAM" id="MobiDB-lite"/>
    </source>
</evidence>
<organism evidence="7 8">
    <name type="scientific">Candidatus Uhrbacteria bacterium GW2011_GWF2_39_13</name>
    <dbReference type="NCBI Taxonomy" id="1618995"/>
    <lineage>
        <taxon>Bacteria</taxon>
        <taxon>Candidatus Uhriibacteriota</taxon>
    </lineage>
</organism>
<feature type="domain" description="Radical SAM core" evidence="6">
    <location>
        <begin position="1"/>
        <end position="197"/>
    </location>
</feature>
<dbReference type="GO" id="GO:0051536">
    <property type="term" value="F:iron-sulfur cluster binding"/>
    <property type="evidence" value="ECO:0007669"/>
    <property type="project" value="UniProtKB-KW"/>
</dbReference>
<dbReference type="AlphaFoldDB" id="A0A0G0Q0D2"/>
<evidence type="ECO:0000256" key="1">
    <source>
        <dbReference type="ARBA" id="ARBA00022691"/>
    </source>
</evidence>
<name>A0A0G0Q0D2_9BACT</name>
<dbReference type="InterPro" id="IPR058240">
    <property type="entry name" value="rSAM_sf"/>
</dbReference>
<evidence type="ECO:0000313" key="8">
    <source>
        <dbReference type="Proteomes" id="UP000033935"/>
    </source>
</evidence>
<evidence type="ECO:0000256" key="2">
    <source>
        <dbReference type="ARBA" id="ARBA00022723"/>
    </source>
</evidence>
<dbReference type="SUPFAM" id="SSF102114">
    <property type="entry name" value="Radical SAM enzymes"/>
    <property type="match status" value="1"/>
</dbReference>
<evidence type="ECO:0000313" key="7">
    <source>
        <dbReference type="EMBL" id="KKR03870.1"/>
    </source>
</evidence>
<keyword evidence="3" id="KW-0408">Iron</keyword>
<dbReference type="CDD" id="cd21109">
    <property type="entry name" value="SPASM"/>
    <property type="match status" value="1"/>
</dbReference>
<keyword evidence="1" id="KW-0949">S-adenosyl-L-methionine</keyword>
<dbReference type="Gene3D" id="3.20.20.70">
    <property type="entry name" value="Aldolase class I"/>
    <property type="match status" value="1"/>
</dbReference>
<dbReference type="PROSITE" id="PS51918">
    <property type="entry name" value="RADICAL_SAM"/>
    <property type="match status" value="1"/>
</dbReference>
<dbReference type="PANTHER" id="PTHR11228:SF7">
    <property type="entry name" value="PQQA PEPTIDE CYCLASE"/>
    <property type="match status" value="1"/>
</dbReference>
<dbReference type="CDD" id="cd01335">
    <property type="entry name" value="Radical_SAM"/>
    <property type="match status" value="1"/>
</dbReference>
<dbReference type="InterPro" id="IPR007197">
    <property type="entry name" value="rSAM"/>
</dbReference>
<dbReference type="GO" id="GO:0003824">
    <property type="term" value="F:catalytic activity"/>
    <property type="evidence" value="ECO:0007669"/>
    <property type="project" value="InterPro"/>
</dbReference>
<dbReference type="EMBL" id="LBWG01000017">
    <property type="protein sequence ID" value="KKR03870.1"/>
    <property type="molecule type" value="Genomic_DNA"/>
</dbReference>
<dbReference type="GO" id="GO:0046872">
    <property type="term" value="F:metal ion binding"/>
    <property type="evidence" value="ECO:0007669"/>
    <property type="project" value="UniProtKB-KW"/>
</dbReference>
<feature type="region of interest" description="Disordered" evidence="5">
    <location>
        <begin position="1"/>
        <end position="20"/>
    </location>
</feature>
<dbReference type="InterPro" id="IPR050377">
    <property type="entry name" value="Radical_SAM_PqqE_MftC-like"/>
</dbReference>
<evidence type="ECO:0000256" key="3">
    <source>
        <dbReference type="ARBA" id="ARBA00023004"/>
    </source>
</evidence>
<evidence type="ECO:0000256" key="4">
    <source>
        <dbReference type="ARBA" id="ARBA00023014"/>
    </source>
</evidence>
<dbReference type="InterPro" id="IPR013785">
    <property type="entry name" value="Aldolase_TIM"/>
</dbReference>
<feature type="compositionally biased region" description="Polar residues" evidence="5">
    <location>
        <begin position="1"/>
        <end position="12"/>
    </location>
</feature>
<dbReference type="Proteomes" id="UP000033935">
    <property type="component" value="Unassembled WGS sequence"/>
</dbReference>
<accession>A0A0G0Q0D2</accession>